<dbReference type="EMBL" id="MIGC01000572">
    <property type="protein sequence ID" value="PHJ24700.1"/>
    <property type="molecule type" value="Genomic_DNA"/>
</dbReference>
<protein>
    <submittedName>
        <fullName evidence="2">Uncharacterized protein</fullName>
    </submittedName>
</protein>
<feature type="region of interest" description="Disordered" evidence="1">
    <location>
        <begin position="67"/>
        <end position="372"/>
    </location>
</feature>
<feature type="compositionally biased region" description="Polar residues" evidence="1">
    <location>
        <begin position="332"/>
        <end position="345"/>
    </location>
</feature>
<sequence>MPPPKKRACRRWPFVPSERFPAYPSILPRIRSLICEQRNLLKEKLLHRRLQQHEGVRFLFERSEESFCPREDEEEEEQGQGEQVAILLTHHEKEEDEQEEDLKRKRHEDEEDQDVDERDGILHFREVDSSSSSLSLAPADCSSSASSSDSQNEDAQKLSSSFSGSASSSSSASSPYSTQGGEESARFSASTSSSKDARHPTCERPRGLKKEKKKEKTDNDEEEAKKKKKTVKEEEDGDGYEAGKNQVETRGGKGGVGEEENEDVSDVRNASQEPNQSISSSSTLPFSVESSRKRKTVRHDREEDSNEESGSNLPSGLKIKEEKEGEGDKMTLSLSRHGQTVSRVLNPTGEEGSCHLHQSSSSSSPTHSRLGSITSEISSYSSSSSSLSSSSSSTISSCLLSTSNFESARGSLLETSSTSPGALINTSQQGEQQEEEQGVALEGDQGASSSSFVLEGDSSLFSSLLSGHSRHLSGLNGPYSSSSDCLDKSTSLLHPLSDTSAAYCVDSKKERRQMGATTLGKLYISNKRFLPPRSEPERALRLNHLERQLRLKRRLHGCLLKTLGEINRQYEDLLLQDFDEERQEAFVEEANEFDVHAIRQQGLLADMHAKMLKLRTSQRLDRERKLQHERLARQRCRERRRRAQREEVEHVTSGASPAILMKELTTLSTFVAGGMPTGVATAALRGGNRLTTAATTTSSTTASSSAPAPPPPCSLGSAGSSGSIPSSLSSAAGGIGNAGHSLTSSATGTTRDDEDLRSHLHRSVAGPGSRGEAGVFKGG</sequence>
<accession>A0A2C6KXG6</accession>
<feature type="compositionally biased region" description="Basic and acidic residues" evidence="1">
    <location>
        <begin position="195"/>
        <end position="208"/>
    </location>
</feature>
<evidence type="ECO:0000313" key="3">
    <source>
        <dbReference type="Proteomes" id="UP000221165"/>
    </source>
</evidence>
<feature type="compositionally biased region" description="Low complexity" evidence="1">
    <location>
        <begin position="129"/>
        <end position="150"/>
    </location>
</feature>
<organism evidence="2 3">
    <name type="scientific">Cystoisospora suis</name>
    <dbReference type="NCBI Taxonomy" id="483139"/>
    <lineage>
        <taxon>Eukaryota</taxon>
        <taxon>Sar</taxon>
        <taxon>Alveolata</taxon>
        <taxon>Apicomplexa</taxon>
        <taxon>Conoidasida</taxon>
        <taxon>Coccidia</taxon>
        <taxon>Eucoccidiorida</taxon>
        <taxon>Eimeriorina</taxon>
        <taxon>Sarcocystidae</taxon>
        <taxon>Cystoisospora</taxon>
    </lineage>
</organism>
<feature type="compositionally biased region" description="Low complexity" evidence="1">
    <location>
        <begin position="159"/>
        <end position="174"/>
    </location>
</feature>
<evidence type="ECO:0000313" key="2">
    <source>
        <dbReference type="EMBL" id="PHJ24700.1"/>
    </source>
</evidence>
<feature type="compositionally biased region" description="Basic and acidic residues" evidence="1">
    <location>
        <begin position="118"/>
        <end position="128"/>
    </location>
</feature>
<feature type="region of interest" description="Disordered" evidence="1">
    <location>
        <begin position="411"/>
        <end position="450"/>
    </location>
</feature>
<comment type="caution">
    <text evidence="2">The sequence shown here is derived from an EMBL/GenBank/DDBJ whole genome shotgun (WGS) entry which is preliminary data.</text>
</comment>
<feature type="compositionally biased region" description="Polar residues" evidence="1">
    <location>
        <begin position="740"/>
        <end position="749"/>
    </location>
</feature>
<reference evidence="2 3" key="1">
    <citation type="journal article" date="2017" name="Int. J. Parasitol.">
        <title>The genome of the protozoan parasite Cystoisospora suis and a reverse vaccinology approach to identify vaccine candidates.</title>
        <authorList>
            <person name="Palmieri N."/>
            <person name="Shrestha A."/>
            <person name="Ruttkowski B."/>
            <person name="Beck T."/>
            <person name="Vogl C."/>
            <person name="Tomley F."/>
            <person name="Blake D.P."/>
            <person name="Joachim A."/>
        </authorList>
    </citation>
    <scope>NUCLEOTIDE SEQUENCE [LARGE SCALE GENOMIC DNA]</scope>
    <source>
        <strain evidence="2 3">Wien I</strain>
    </source>
</reference>
<dbReference type="AlphaFoldDB" id="A0A2C6KXG6"/>
<feature type="compositionally biased region" description="Gly residues" evidence="1">
    <location>
        <begin position="768"/>
        <end position="779"/>
    </location>
</feature>
<feature type="non-terminal residue" evidence="2">
    <location>
        <position position="779"/>
    </location>
</feature>
<feature type="compositionally biased region" description="Polar residues" evidence="1">
    <location>
        <begin position="413"/>
        <end position="427"/>
    </location>
</feature>
<feature type="compositionally biased region" description="Basic and acidic residues" evidence="1">
    <location>
        <begin position="318"/>
        <end position="329"/>
    </location>
</feature>
<feature type="region of interest" description="Disordered" evidence="1">
    <location>
        <begin position="633"/>
        <end position="652"/>
    </location>
</feature>
<proteinExistence type="predicted"/>
<keyword evidence="3" id="KW-1185">Reference proteome</keyword>
<feature type="compositionally biased region" description="Low complexity" evidence="1">
    <location>
        <begin position="693"/>
        <end position="706"/>
    </location>
</feature>
<dbReference type="VEuPathDB" id="ToxoDB:CSUI_001447"/>
<dbReference type="Proteomes" id="UP000221165">
    <property type="component" value="Unassembled WGS sequence"/>
</dbReference>
<dbReference type="GeneID" id="94424864"/>
<feature type="compositionally biased region" description="Basic residues" evidence="1">
    <location>
        <begin position="633"/>
        <end position="643"/>
    </location>
</feature>
<gene>
    <name evidence="2" type="ORF">CSUI_001447</name>
</gene>
<feature type="compositionally biased region" description="Low complexity" evidence="1">
    <location>
        <begin position="714"/>
        <end position="732"/>
    </location>
</feature>
<feature type="region of interest" description="Disordered" evidence="1">
    <location>
        <begin position="693"/>
        <end position="779"/>
    </location>
</feature>
<evidence type="ECO:0000256" key="1">
    <source>
        <dbReference type="SAM" id="MobiDB-lite"/>
    </source>
</evidence>
<dbReference type="RefSeq" id="XP_067926372.1">
    <property type="nucleotide sequence ID" value="XM_068061653.1"/>
</dbReference>
<name>A0A2C6KXG6_9APIC</name>
<dbReference type="OrthoDB" id="333415at2759"/>